<sequence>MGNPWGDSSRSRSSGGGAPCCHDNAAGSGATPREAPSDNSVPLAAHACHEAASATFYDDCGGCDAREGDEPHCTPLEGVAIQQRGRASPNEPVGEKKIASPELLHLLKMRRPQKGTRDAGREPRGRGAGWNRGHGQRCDGSQIAGKDSLPADRGPPGRRSPSECPLRVHEDPLPSSNSTHATRRERGKEVSQWIRWTAAPGAPEDRLPVALGLDKIAFSSSDDDEGSGDRRRLLEKSMTSATQVDAAKADTYAPSLSRTDGATASAPSHPESDAAPEGGVSEPAAIRRSTATTPTAGASAANEKADETVAKGARDPRRRSARLRQVSPDEGFGQPAVPQSRHHAQAACERPSSIASLVTPVRSRQGIVEQGERMNHSGDPTVRRGSQRATDTVSAEDWSETRGPPGGPQGSGGGPAERGENPLETGGEAALNGAAASAVLRSLADSPEHAVRRPGEPPRSCSAPADRSAPFPPARQSDTASVGRSPSQTPCPPPSGSLHPLAVGSASAASAQAAELAAFRLPPPSWTEGVLNGGCDAAQGALPSADDHRAMLGASLTFLSDSAQCLPMQAALAARGVARLVGDRILLTKAEDLETQEMNGGDADARDLALIKLPSGRYYSQRAFDATRGSYLAEQDIQLVRLRLRHVREQRQIRRAIANLLRSHREEMTAVEKRHREELEFIESRERRLLQTQDDEVRRLEEFQLQQNLSRALRILHRQQQRPVDPRRER</sequence>
<feature type="compositionally biased region" description="Low complexity" evidence="1">
    <location>
        <begin position="426"/>
        <end position="438"/>
    </location>
</feature>
<dbReference type="OrthoDB" id="10681838at2759"/>
<dbReference type="GeneID" id="40311523"/>
<evidence type="ECO:0000313" key="2">
    <source>
        <dbReference type="EMBL" id="PFH34564.1"/>
    </source>
</evidence>
<feature type="region of interest" description="Disordered" evidence="1">
    <location>
        <begin position="67"/>
        <end position="191"/>
    </location>
</feature>
<feature type="compositionally biased region" description="Polar residues" evidence="1">
    <location>
        <begin position="254"/>
        <end position="266"/>
    </location>
</feature>
<reference evidence="2 3" key="1">
    <citation type="submission" date="2017-09" db="EMBL/GenBank/DDBJ databases">
        <title>Genome sequencing of Besnoitia besnoiti strain Bb-Ger1.</title>
        <authorList>
            <person name="Schares G."/>
            <person name="Venepally P."/>
            <person name="Lorenzi H.A."/>
        </authorList>
    </citation>
    <scope>NUCLEOTIDE SEQUENCE [LARGE SCALE GENOMIC DNA]</scope>
    <source>
        <strain evidence="2 3">Bb-Ger1</strain>
    </source>
</reference>
<feature type="compositionally biased region" description="Polar residues" evidence="1">
    <location>
        <begin position="476"/>
        <end position="488"/>
    </location>
</feature>
<gene>
    <name evidence="2" type="ORF">BESB_065970</name>
</gene>
<evidence type="ECO:0000256" key="1">
    <source>
        <dbReference type="SAM" id="MobiDB-lite"/>
    </source>
</evidence>
<dbReference type="RefSeq" id="XP_029218573.1">
    <property type="nucleotide sequence ID" value="XM_029364990.1"/>
</dbReference>
<feature type="region of interest" description="Disordered" evidence="1">
    <location>
        <begin position="1"/>
        <end position="41"/>
    </location>
</feature>
<name>A0A2A9MBG7_BESBE</name>
<keyword evidence="3" id="KW-1185">Reference proteome</keyword>
<comment type="caution">
    <text evidence="2">The sequence shown here is derived from an EMBL/GenBank/DDBJ whole genome shotgun (WGS) entry which is preliminary data.</text>
</comment>
<feature type="compositionally biased region" description="Basic and acidic residues" evidence="1">
    <location>
        <begin position="115"/>
        <end position="125"/>
    </location>
</feature>
<feature type="compositionally biased region" description="Basic and acidic residues" evidence="1">
    <location>
        <begin position="446"/>
        <end position="456"/>
    </location>
</feature>
<feature type="region of interest" description="Disordered" evidence="1">
    <location>
        <begin position="217"/>
        <end position="502"/>
    </location>
</feature>
<dbReference type="KEGG" id="bbes:BESB_065970"/>
<dbReference type="Proteomes" id="UP000224006">
    <property type="component" value="Chromosome VI"/>
</dbReference>
<protein>
    <submittedName>
        <fullName evidence="2">Uncharacterized protein</fullName>
    </submittedName>
</protein>
<evidence type="ECO:0000313" key="3">
    <source>
        <dbReference type="Proteomes" id="UP000224006"/>
    </source>
</evidence>
<proteinExistence type="predicted"/>
<dbReference type="VEuPathDB" id="ToxoDB:BESB_065970"/>
<feature type="compositionally biased region" description="Low complexity" evidence="1">
    <location>
        <begin position="289"/>
        <end position="301"/>
    </location>
</feature>
<dbReference type="AlphaFoldDB" id="A0A2A9MBG7"/>
<feature type="compositionally biased region" description="Basic and acidic residues" evidence="1">
    <location>
        <begin position="303"/>
        <end position="315"/>
    </location>
</feature>
<accession>A0A2A9MBG7</accession>
<organism evidence="2 3">
    <name type="scientific">Besnoitia besnoiti</name>
    <name type="common">Apicomplexan protozoan</name>
    <dbReference type="NCBI Taxonomy" id="94643"/>
    <lineage>
        <taxon>Eukaryota</taxon>
        <taxon>Sar</taxon>
        <taxon>Alveolata</taxon>
        <taxon>Apicomplexa</taxon>
        <taxon>Conoidasida</taxon>
        <taxon>Coccidia</taxon>
        <taxon>Eucoccidiorida</taxon>
        <taxon>Eimeriorina</taxon>
        <taxon>Sarcocystidae</taxon>
        <taxon>Besnoitia</taxon>
    </lineage>
</organism>
<dbReference type="EMBL" id="NWUJ01000006">
    <property type="protein sequence ID" value="PFH34564.1"/>
    <property type="molecule type" value="Genomic_DNA"/>
</dbReference>